<keyword evidence="2" id="KW-1185">Reference proteome</keyword>
<evidence type="ECO:0000313" key="1">
    <source>
        <dbReference type="EMBL" id="AJM92670.1"/>
    </source>
</evidence>
<dbReference type="KEGG" id="nid:NPIRD3C_1458"/>
<sequence>MKITIVFAFLIIFGMGLAFAEPVSTEIPFEDKIHYVDEQIMIMADISNNQDIHQNFAYLTQVKNNQDVVISLSWLTGSLSPRQSFSPAQSWTPIIPGTYNIQVFVWESIDNPEALSPPLSMIVNVQERIS</sequence>
<proteinExistence type="predicted"/>
<dbReference type="Proteomes" id="UP000032027">
    <property type="component" value="Chromosome"/>
</dbReference>
<dbReference type="STRING" id="1582439.NPIRD3C_1458"/>
<reference evidence="1 2" key="3">
    <citation type="journal article" date="2019" name="Int. J. Syst. Evol. Microbiol.">
        <title>Nitrosopumilus adriaticus sp. nov. and Nitrosopumilus piranensis sp. nov., two ammonia-oxidizing archaea from the Adriatic Sea and members of the class Nitrososphaeria.</title>
        <authorList>
            <person name="Bayer B."/>
            <person name="Vojvoda J."/>
            <person name="Reinthaler T."/>
            <person name="Reyes C."/>
            <person name="Pinto M."/>
            <person name="Herndl G.J."/>
        </authorList>
    </citation>
    <scope>NUCLEOTIDE SEQUENCE [LARGE SCALE GENOMIC DNA]</scope>
    <source>
        <strain evidence="1 2">D3C</strain>
    </source>
</reference>
<organism evidence="1 2">
    <name type="scientific">Nitrosopumilus piranensis</name>
    <dbReference type="NCBI Taxonomy" id="1582439"/>
    <lineage>
        <taxon>Archaea</taxon>
        <taxon>Nitrososphaerota</taxon>
        <taxon>Nitrososphaeria</taxon>
        <taxon>Nitrosopumilales</taxon>
        <taxon>Nitrosopumilaceae</taxon>
        <taxon>Nitrosopumilus</taxon>
    </lineage>
</organism>
<reference evidence="2" key="1">
    <citation type="submission" date="2015-02" db="EMBL/GenBank/DDBJ databases">
        <title>Characterization of two novel Thaumarchaeota isolated from the Northern Adriatic Sea.</title>
        <authorList>
            <person name="Bayer B."/>
            <person name="Vojvoda J."/>
            <person name="Offre P."/>
            <person name="Srivastava A."/>
            <person name="Elisabeth N."/>
            <person name="Garcia J.A.L."/>
            <person name="Schleper C."/>
            <person name="Herndl G.J."/>
        </authorList>
    </citation>
    <scope>NUCLEOTIDE SEQUENCE [LARGE SCALE GENOMIC DNA]</scope>
    <source>
        <strain evidence="2">D3C</strain>
    </source>
</reference>
<dbReference type="AlphaFoldDB" id="A0A0C5C055"/>
<dbReference type="HOGENOM" id="CLU_1933166_0_0_2"/>
<name>A0A0C5C055_9ARCH</name>
<protein>
    <submittedName>
        <fullName evidence="1">Uncharacterized protein</fullName>
    </submittedName>
</protein>
<accession>A0A0C5C055</accession>
<dbReference type="GeneID" id="41600576"/>
<dbReference type="PATRIC" id="fig|1582439.9.peg.1507"/>
<dbReference type="EMBL" id="CP010868">
    <property type="protein sequence ID" value="AJM92670.1"/>
    <property type="molecule type" value="Genomic_DNA"/>
</dbReference>
<dbReference type="RefSeq" id="WP_148703469.1">
    <property type="nucleotide sequence ID" value="NZ_CP010868.1"/>
</dbReference>
<gene>
    <name evidence="1" type="ORF">NPIRD3C_1458</name>
</gene>
<dbReference type="OrthoDB" id="10393at2157"/>
<evidence type="ECO:0000313" key="2">
    <source>
        <dbReference type="Proteomes" id="UP000032027"/>
    </source>
</evidence>
<reference evidence="1 2" key="2">
    <citation type="journal article" date="2016" name="ISME J.">
        <title>Physiological and genomic characterization of two novel marine thaumarchaeal strains indicates niche differentiation.</title>
        <authorList>
            <person name="Bayer B."/>
            <person name="Vojvoda J."/>
            <person name="Offre P."/>
            <person name="Alves R.J."/>
            <person name="Elisabeth N.H."/>
            <person name="Garcia J.A."/>
            <person name="Volland J.M."/>
            <person name="Srivastava A."/>
            <person name="Schleper C."/>
            <person name="Herndl G.J."/>
        </authorList>
    </citation>
    <scope>NUCLEOTIDE SEQUENCE [LARGE SCALE GENOMIC DNA]</scope>
    <source>
        <strain evidence="1 2">D3C</strain>
    </source>
</reference>